<organism evidence="5 6">
    <name type="scientific">Caproicibacter fermentans</name>
    <dbReference type="NCBI Taxonomy" id="2576756"/>
    <lineage>
        <taxon>Bacteria</taxon>
        <taxon>Bacillati</taxon>
        <taxon>Bacillota</taxon>
        <taxon>Clostridia</taxon>
        <taxon>Eubacteriales</taxon>
        <taxon>Acutalibacteraceae</taxon>
        <taxon>Caproicibacter</taxon>
    </lineage>
</organism>
<evidence type="ECO:0000259" key="4">
    <source>
        <dbReference type="Pfam" id="PF16325"/>
    </source>
</evidence>
<feature type="domain" description="Peptidase family U32 C-terminal" evidence="4">
    <location>
        <begin position="324"/>
        <end position="405"/>
    </location>
</feature>
<dbReference type="SUPFAM" id="SSF51412">
    <property type="entry name" value="Inosine monophosphate dehydrogenase (IMPDH)"/>
    <property type="match status" value="1"/>
</dbReference>
<keyword evidence="1" id="KW-0645">Protease</keyword>
<dbReference type="Pfam" id="PF01136">
    <property type="entry name" value="Peptidase_U32"/>
    <property type="match status" value="1"/>
</dbReference>
<evidence type="ECO:0000313" key="6">
    <source>
        <dbReference type="Proteomes" id="UP000469440"/>
    </source>
</evidence>
<accession>A0A6N8I0W1</accession>
<dbReference type="GO" id="GO:0008233">
    <property type="term" value="F:peptidase activity"/>
    <property type="evidence" value="ECO:0007669"/>
    <property type="project" value="UniProtKB-KW"/>
</dbReference>
<keyword evidence="6" id="KW-1185">Reference proteome</keyword>
<dbReference type="Gene3D" id="2.40.30.10">
    <property type="entry name" value="Translation factors"/>
    <property type="match status" value="1"/>
</dbReference>
<comment type="caution">
    <text evidence="5">The sequence shown here is derived from an EMBL/GenBank/DDBJ whole genome shotgun (WGS) entry which is preliminary data.</text>
</comment>
<dbReference type="AlphaFoldDB" id="A0A6N8I0W1"/>
<proteinExistence type="inferred from homology"/>
<dbReference type="RefSeq" id="WP_228725090.1">
    <property type="nucleotide sequence ID" value="NZ_CP060286.1"/>
</dbReference>
<gene>
    <name evidence="5" type="ORF">CAFE_23090</name>
</gene>
<reference evidence="5 6" key="1">
    <citation type="submission" date="2019-09" db="EMBL/GenBank/DDBJ databases">
        <title>Genome sequence of Clostridium sp. EA1.</title>
        <authorList>
            <person name="Poehlein A."/>
            <person name="Bengelsdorf F.R."/>
            <person name="Daniel R."/>
        </authorList>
    </citation>
    <scope>NUCLEOTIDE SEQUENCE [LARGE SCALE GENOMIC DNA]</scope>
    <source>
        <strain evidence="5 6">EA1</strain>
    </source>
</reference>
<name>A0A6N8I0W1_9FIRM</name>
<dbReference type="Proteomes" id="UP000469440">
    <property type="component" value="Unassembled WGS sequence"/>
</dbReference>
<sequence>MTTREMPRPELLAPAGDRERLEAAVLFGADAVYLAGREFGMRTASPNFGGEELVSAVRFAHKAGVKVYLTCNTIAHNEELKRLPDFFRQAAGAGADALIVADLGVLRLAQQYAPGVPVHISTQAGVVNSEAARAFYELGARRVVLARELSLDEIAEIRANVPQDLELEAFVHGSMCVSFSGRCLLSSYLTGRDANRGDCAQPCRWKYALTEEKRPGQYFPISEDENGTYILNSRDMNLIEHIPELAAAGISSLKIEGRAKSAYYAAVVTNAYRHAIDYSLQNPELELPVWVPQELEKVSHRAYSTGFYFGGEPGQVLENGGYVRSYEVIAVCTGRAGSRTVLSQRNRFFRGDVADVLEPGGGEPYLLRLDGIFDDSGEPIQTANHAAMTVLLETDREIPVGSILRRKMKHD</sequence>
<dbReference type="PANTHER" id="PTHR30217">
    <property type="entry name" value="PEPTIDASE U32 FAMILY"/>
    <property type="match status" value="1"/>
</dbReference>
<evidence type="ECO:0000256" key="3">
    <source>
        <dbReference type="ARBA" id="ARBA00038374"/>
    </source>
</evidence>
<keyword evidence="2" id="KW-0378">Hydrolase</keyword>
<evidence type="ECO:0000256" key="2">
    <source>
        <dbReference type="ARBA" id="ARBA00022801"/>
    </source>
</evidence>
<evidence type="ECO:0000313" key="5">
    <source>
        <dbReference type="EMBL" id="MVB11589.1"/>
    </source>
</evidence>
<dbReference type="PANTHER" id="PTHR30217:SF6">
    <property type="entry name" value="TRNA HYDROXYLATION PROTEIN P"/>
    <property type="match status" value="1"/>
</dbReference>
<dbReference type="Pfam" id="PF16325">
    <property type="entry name" value="Peptidase_U32_C"/>
    <property type="match status" value="1"/>
</dbReference>
<dbReference type="InterPro" id="IPR032525">
    <property type="entry name" value="Peptidase_U32_C"/>
</dbReference>
<dbReference type="InterPro" id="IPR001539">
    <property type="entry name" value="Peptidase_U32"/>
</dbReference>
<comment type="similarity">
    <text evidence="3">Belongs to the peptidase U32 family.</text>
</comment>
<protein>
    <submittedName>
        <fullName evidence="5">Peptidase family U32</fullName>
    </submittedName>
</protein>
<evidence type="ECO:0000256" key="1">
    <source>
        <dbReference type="ARBA" id="ARBA00022670"/>
    </source>
</evidence>
<dbReference type="EMBL" id="VWXL01000061">
    <property type="protein sequence ID" value="MVB11589.1"/>
    <property type="molecule type" value="Genomic_DNA"/>
</dbReference>
<dbReference type="GO" id="GO:0006508">
    <property type="term" value="P:proteolysis"/>
    <property type="evidence" value="ECO:0007669"/>
    <property type="project" value="UniProtKB-KW"/>
</dbReference>
<dbReference type="PROSITE" id="PS01276">
    <property type="entry name" value="PEPTIDASE_U32"/>
    <property type="match status" value="1"/>
</dbReference>
<dbReference type="InterPro" id="IPR051454">
    <property type="entry name" value="RNA/ubiquinone_mod_enzymes"/>
</dbReference>